<proteinExistence type="predicted"/>
<dbReference type="AlphaFoldDB" id="A0A160MA46"/>
<accession>A0A160MA46</accession>
<sequence length="155" mass="17638">MFIIVCILLAVAIVIIGRRITKYQTSPEGKISTYGYVHGAEGIESDKLSTLLVANDELTINNLAIIPINKITKVEYYEWNQRVRTGWSTYSNRIFGELTIAFNNKSGKQDIITCKSPRKNQVTLLLEYKLMKVAIDNRLGKTEEKVKLPDKPYLL</sequence>
<dbReference type="Proteomes" id="UP000077856">
    <property type="component" value="Chromosome"/>
</dbReference>
<dbReference type="eggNOG" id="ENOG5030D0S">
    <property type="taxonomic scope" value="Bacteria"/>
</dbReference>
<dbReference type="KEGG" id="bon:A361_10745"/>
<evidence type="ECO:0000313" key="1">
    <source>
        <dbReference type="EMBL" id="AND39592.1"/>
    </source>
</evidence>
<name>A0A160MA46_9BACI</name>
<gene>
    <name evidence="1" type="ORF">A361_10745</name>
</gene>
<protein>
    <submittedName>
        <fullName evidence="1">Uncharacterized protein</fullName>
    </submittedName>
</protein>
<evidence type="ECO:0000313" key="2">
    <source>
        <dbReference type="Proteomes" id="UP000077856"/>
    </source>
</evidence>
<organism evidence="1 2">
    <name type="scientific">Cytobacillus oceanisediminis 2691</name>
    <dbReference type="NCBI Taxonomy" id="1196031"/>
    <lineage>
        <taxon>Bacteria</taxon>
        <taxon>Bacillati</taxon>
        <taxon>Bacillota</taxon>
        <taxon>Bacilli</taxon>
        <taxon>Bacillales</taxon>
        <taxon>Bacillaceae</taxon>
        <taxon>Cytobacillus</taxon>
    </lineage>
</organism>
<dbReference type="EMBL" id="CP015506">
    <property type="protein sequence ID" value="AND39592.1"/>
    <property type="molecule type" value="Genomic_DNA"/>
</dbReference>
<reference evidence="1 2" key="1">
    <citation type="submission" date="2016-04" db="EMBL/GenBank/DDBJ databases">
        <title>Complete genome sequence of Bacillus oceanisediminis strain 2691.</title>
        <authorList>
            <person name="Jeong H."/>
            <person name="Kim H.J."/>
            <person name="Lee D.-W."/>
        </authorList>
    </citation>
    <scope>NUCLEOTIDE SEQUENCE [LARGE SCALE GENOMIC DNA]</scope>
    <source>
        <strain evidence="1 2">2691</strain>
    </source>
</reference>
<dbReference type="RefSeq" id="WP_019381911.1">
    <property type="nucleotide sequence ID" value="NZ_CP015506.1"/>
</dbReference>